<dbReference type="PANTHER" id="PTHR13690:SF80">
    <property type="entry name" value="BZIP TRANSCRIPTION FACTOR FAMILY PROTEIN-RELATED"/>
    <property type="match status" value="1"/>
</dbReference>
<dbReference type="Pfam" id="PF07716">
    <property type="entry name" value="bZIP_2"/>
    <property type="match status" value="1"/>
</dbReference>
<keyword evidence="2" id="KW-0175">Coiled coil</keyword>
<feature type="domain" description="BZIP" evidence="3">
    <location>
        <begin position="2"/>
        <end position="66"/>
    </location>
</feature>
<accession>A0ABM0XS68</accession>
<gene>
    <name evidence="5" type="primary">LOC104767941</name>
</gene>
<evidence type="ECO:0000313" key="5">
    <source>
        <dbReference type="RefSeq" id="XP_010490202.1"/>
    </source>
</evidence>
<dbReference type="SMART" id="SM00338">
    <property type="entry name" value="BRLZ"/>
    <property type="match status" value="1"/>
</dbReference>
<reference evidence="5" key="2">
    <citation type="submission" date="2025-08" db="UniProtKB">
        <authorList>
            <consortium name="RefSeq"/>
        </authorList>
    </citation>
    <scope>IDENTIFICATION</scope>
    <source>
        <tissue evidence="5">Leaf</tissue>
    </source>
</reference>
<organism evidence="4 5">
    <name type="scientific">Camelina sativa</name>
    <name type="common">False flax</name>
    <name type="synonym">Myagrum sativum</name>
    <dbReference type="NCBI Taxonomy" id="90675"/>
    <lineage>
        <taxon>Eukaryota</taxon>
        <taxon>Viridiplantae</taxon>
        <taxon>Streptophyta</taxon>
        <taxon>Embryophyta</taxon>
        <taxon>Tracheophyta</taxon>
        <taxon>Spermatophyta</taxon>
        <taxon>Magnoliopsida</taxon>
        <taxon>eudicotyledons</taxon>
        <taxon>Gunneridae</taxon>
        <taxon>Pentapetalae</taxon>
        <taxon>rosids</taxon>
        <taxon>malvids</taxon>
        <taxon>Brassicales</taxon>
        <taxon>Brassicaceae</taxon>
        <taxon>Camelineae</taxon>
        <taxon>Camelina</taxon>
    </lineage>
</organism>
<reference evidence="4" key="1">
    <citation type="journal article" date="2014" name="Nat. Commun.">
        <title>The emerging biofuel crop Camelina sativa retains a highly undifferentiated hexaploid genome structure.</title>
        <authorList>
            <person name="Kagale S."/>
            <person name="Koh C."/>
            <person name="Nixon J."/>
            <person name="Bollina V."/>
            <person name="Clarke W.E."/>
            <person name="Tuteja R."/>
            <person name="Spillane C."/>
            <person name="Robinson S.J."/>
            <person name="Links M.G."/>
            <person name="Clarke C."/>
            <person name="Higgins E.E."/>
            <person name="Huebert T."/>
            <person name="Sharpe A.G."/>
            <person name="Parkin I.A."/>
        </authorList>
    </citation>
    <scope>NUCLEOTIDE SEQUENCE [LARGE SCALE GENOMIC DNA]</scope>
    <source>
        <strain evidence="4">cv. DH55</strain>
    </source>
</reference>
<dbReference type="Gene3D" id="1.20.5.170">
    <property type="match status" value="1"/>
</dbReference>
<name>A0ABM0XS68_CAMSA</name>
<dbReference type="InterPro" id="IPR046347">
    <property type="entry name" value="bZIP_sf"/>
</dbReference>
<dbReference type="InterPro" id="IPR004827">
    <property type="entry name" value="bZIP"/>
</dbReference>
<dbReference type="PANTHER" id="PTHR13690">
    <property type="entry name" value="TRANSCRIPTION FACTOR POSF21-RELATED"/>
    <property type="match status" value="1"/>
</dbReference>
<proteinExistence type="predicted"/>
<keyword evidence="4" id="KW-1185">Reference proteome</keyword>
<sequence length="157" mass="18176">MKSDPKKVRGILANREAAARSKKRKSQYLLDLEHQVNFLEKDTTLMQEKEMFLENAKNMLIDEKEFRIRLESLEQQAKLHDEIKSPKATTTLNEQLSVEAQRLKEVLASNEQLSVEVQRLKMAIGDVMHNDGYQIDPNILQQLTINESDKPQTSKQL</sequence>
<evidence type="ECO:0000256" key="2">
    <source>
        <dbReference type="SAM" id="Coils"/>
    </source>
</evidence>
<evidence type="ECO:0000256" key="1">
    <source>
        <dbReference type="ARBA" id="ARBA00004123"/>
    </source>
</evidence>
<comment type="subcellular location">
    <subcellularLocation>
        <location evidence="1">Nucleus</location>
    </subcellularLocation>
</comment>
<protein>
    <submittedName>
        <fullName evidence="5">Transcription factor RF2b-like</fullName>
    </submittedName>
</protein>
<dbReference type="SUPFAM" id="SSF57959">
    <property type="entry name" value="Leucine zipper domain"/>
    <property type="match status" value="1"/>
</dbReference>
<evidence type="ECO:0000259" key="3">
    <source>
        <dbReference type="SMART" id="SM00338"/>
    </source>
</evidence>
<evidence type="ECO:0000313" key="4">
    <source>
        <dbReference type="Proteomes" id="UP000694864"/>
    </source>
</evidence>
<dbReference type="Proteomes" id="UP000694864">
    <property type="component" value="Chromosome 19"/>
</dbReference>
<feature type="coiled-coil region" evidence="2">
    <location>
        <begin position="56"/>
        <end position="123"/>
    </location>
</feature>
<dbReference type="RefSeq" id="XP_010490202.1">
    <property type="nucleotide sequence ID" value="XM_010491900.1"/>
</dbReference>
<dbReference type="GeneID" id="104767941"/>